<feature type="signal peptide" evidence="2">
    <location>
        <begin position="1"/>
        <end position="19"/>
    </location>
</feature>
<keyword evidence="1" id="KW-0175">Coiled coil</keyword>
<keyword evidence="3" id="KW-0132">Cell division</keyword>
<keyword evidence="2" id="KW-0732">Signal</keyword>
<feature type="chain" id="PRO_5046234797" evidence="2">
    <location>
        <begin position="20"/>
        <end position="167"/>
    </location>
</feature>
<proteinExistence type="predicted"/>
<evidence type="ECO:0000256" key="2">
    <source>
        <dbReference type="SAM" id="SignalP"/>
    </source>
</evidence>
<dbReference type="RefSeq" id="WP_307338306.1">
    <property type="nucleotide sequence ID" value="NZ_JAUSUD010000003.1"/>
</dbReference>
<dbReference type="Proteomes" id="UP001234495">
    <property type="component" value="Unassembled WGS sequence"/>
</dbReference>
<reference evidence="3 4" key="1">
    <citation type="submission" date="2023-07" db="EMBL/GenBank/DDBJ databases">
        <title>Genomic Encyclopedia of Type Strains, Phase IV (KMG-IV): sequencing the most valuable type-strain genomes for metagenomic binning, comparative biology and taxonomic classification.</title>
        <authorList>
            <person name="Goeker M."/>
        </authorList>
    </citation>
    <scope>NUCLEOTIDE SEQUENCE [LARGE SCALE GENOMIC DNA]</scope>
    <source>
        <strain evidence="3 4">DSM 29005</strain>
    </source>
</reference>
<sequence length="167" mass="18716">MKRKWLLMMSVIFLQIGLAACGGQQEMILKKENNTVDGTEQKKSVMKFYLLLVQTINRADASLNDFELTESAPTLEMKVKASESSAIVAEELSKLEIPELLKNHDSNLDAIIQQLIASYEAKAEELRKEEPSLEQANQLFQEANEALGNLFERVGLNRASIDTEVNS</sequence>
<evidence type="ECO:0000313" key="3">
    <source>
        <dbReference type="EMBL" id="MDQ0229888.1"/>
    </source>
</evidence>
<feature type="coiled-coil region" evidence="1">
    <location>
        <begin position="109"/>
        <end position="153"/>
    </location>
</feature>
<keyword evidence="4" id="KW-1185">Reference proteome</keyword>
<accession>A0ABT9ZC98</accession>
<keyword evidence="3" id="KW-0131">Cell cycle</keyword>
<evidence type="ECO:0000256" key="1">
    <source>
        <dbReference type="SAM" id="Coils"/>
    </source>
</evidence>
<gene>
    <name evidence="3" type="ORF">J2S19_001140</name>
</gene>
<dbReference type="EMBL" id="JAUSUD010000003">
    <property type="protein sequence ID" value="MDQ0229888.1"/>
    <property type="molecule type" value="Genomic_DNA"/>
</dbReference>
<evidence type="ECO:0000313" key="4">
    <source>
        <dbReference type="Proteomes" id="UP001234495"/>
    </source>
</evidence>
<protein>
    <submittedName>
        <fullName evidence="3">FtsZ-binding cell division protein ZapB</fullName>
    </submittedName>
</protein>
<dbReference type="PROSITE" id="PS51257">
    <property type="entry name" value="PROKAR_LIPOPROTEIN"/>
    <property type="match status" value="1"/>
</dbReference>
<comment type="caution">
    <text evidence="3">The sequence shown here is derived from an EMBL/GenBank/DDBJ whole genome shotgun (WGS) entry which is preliminary data.</text>
</comment>
<name>A0ABT9ZC98_9BACI</name>
<organism evidence="3 4">
    <name type="scientific">Metabacillus malikii</name>
    <dbReference type="NCBI Taxonomy" id="1504265"/>
    <lineage>
        <taxon>Bacteria</taxon>
        <taxon>Bacillati</taxon>
        <taxon>Bacillota</taxon>
        <taxon>Bacilli</taxon>
        <taxon>Bacillales</taxon>
        <taxon>Bacillaceae</taxon>
        <taxon>Metabacillus</taxon>
    </lineage>
</organism>
<dbReference type="GO" id="GO:0051301">
    <property type="term" value="P:cell division"/>
    <property type="evidence" value="ECO:0007669"/>
    <property type="project" value="UniProtKB-KW"/>
</dbReference>